<proteinExistence type="inferred from homology"/>
<evidence type="ECO:0000256" key="1">
    <source>
        <dbReference type="ARBA" id="ARBA00008676"/>
    </source>
</evidence>
<name>F9ELK1_9FUSO</name>
<comment type="similarity">
    <text evidence="1">Belongs to the PanB family.</text>
</comment>
<dbReference type="PATRIC" id="fig|997347.4.peg.748"/>
<dbReference type="GO" id="GO:0000287">
    <property type="term" value="F:magnesium ion binding"/>
    <property type="evidence" value="ECO:0007669"/>
    <property type="project" value="TreeGrafter"/>
</dbReference>
<dbReference type="InterPro" id="IPR003700">
    <property type="entry name" value="Pantoate_hydroxy_MeTrfase"/>
</dbReference>
<dbReference type="GO" id="GO:0003864">
    <property type="term" value="F:3-methyl-2-oxobutanoate hydroxymethyltransferase activity"/>
    <property type="evidence" value="ECO:0007669"/>
    <property type="project" value="UniProtKB-EC"/>
</dbReference>
<protein>
    <recommendedName>
        <fullName evidence="3">3-methyl-2-oxobutanoate hydroxymethyltransferase</fullName>
        <ecNumber evidence="3">2.1.2.11</ecNumber>
    </recommendedName>
</protein>
<evidence type="ECO:0000256" key="5">
    <source>
        <dbReference type="ARBA" id="ARBA00022679"/>
    </source>
</evidence>
<feature type="binding site" evidence="6">
    <location>
        <begin position="50"/>
        <end position="51"/>
    </location>
    <ligand>
        <name>3-methyl-2-oxobutanoate</name>
        <dbReference type="ChEBI" id="CHEBI:11851"/>
    </ligand>
</feature>
<evidence type="ECO:0000313" key="8">
    <source>
        <dbReference type="EMBL" id="EGQ80167.1"/>
    </source>
</evidence>
<dbReference type="PIRSF" id="PIRSF000388">
    <property type="entry name" value="Pantoate_hydroxy_MeTrfase"/>
    <property type="match status" value="1"/>
</dbReference>
<keyword evidence="9" id="KW-1185">Reference proteome</keyword>
<dbReference type="Proteomes" id="UP000005392">
    <property type="component" value="Unassembled WGS sequence"/>
</dbReference>
<feature type="binding site" evidence="7">
    <location>
        <position position="50"/>
    </location>
    <ligand>
        <name>Mg(2+)</name>
        <dbReference type="ChEBI" id="CHEBI:18420"/>
    </ligand>
</feature>
<feature type="binding site" evidence="7">
    <location>
        <position position="89"/>
    </location>
    <ligand>
        <name>Mg(2+)</name>
        <dbReference type="ChEBI" id="CHEBI:18420"/>
    </ligand>
</feature>
<dbReference type="GO" id="GO:0008168">
    <property type="term" value="F:methyltransferase activity"/>
    <property type="evidence" value="ECO:0007669"/>
    <property type="project" value="UniProtKB-KW"/>
</dbReference>
<dbReference type="Pfam" id="PF02548">
    <property type="entry name" value="Pantoate_transf"/>
    <property type="match status" value="1"/>
</dbReference>
<evidence type="ECO:0000256" key="4">
    <source>
        <dbReference type="ARBA" id="ARBA00022655"/>
    </source>
</evidence>
<evidence type="ECO:0000256" key="3">
    <source>
        <dbReference type="ARBA" id="ARBA00012618"/>
    </source>
</evidence>
<comment type="subunit">
    <text evidence="2">Homodecamer; pentamer of dimers.</text>
</comment>
<accession>F9ELK1</accession>
<keyword evidence="4" id="KW-0566">Pantothenate biosynthesis</keyword>
<evidence type="ECO:0000313" key="9">
    <source>
        <dbReference type="Proteomes" id="UP000005392"/>
    </source>
</evidence>
<feature type="binding site" evidence="6">
    <location>
        <position position="89"/>
    </location>
    <ligand>
        <name>3-methyl-2-oxobutanoate</name>
        <dbReference type="ChEBI" id="CHEBI:11851"/>
    </ligand>
</feature>
<keyword evidence="5 8" id="KW-0808">Transferase</keyword>
<gene>
    <name evidence="8" type="primary">panB</name>
    <name evidence="8" type="ORF">HMPREF9094_0806</name>
</gene>
<evidence type="ECO:0000256" key="6">
    <source>
        <dbReference type="PIRSR" id="PIRSR000388-2"/>
    </source>
</evidence>
<dbReference type="SUPFAM" id="SSF51621">
    <property type="entry name" value="Phosphoenolpyruvate/pyruvate domain"/>
    <property type="match status" value="1"/>
</dbReference>
<dbReference type="GO" id="GO:0032259">
    <property type="term" value="P:methylation"/>
    <property type="evidence" value="ECO:0007669"/>
    <property type="project" value="UniProtKB-KW"/>
</dbReference>
<keyword evidence="7" id="KW-0460">Magnesium</keyword>
<dbReference type="AlphaFoldDB" id="F9ELK1"/>
<dbReference type="PANTHER" id="PTHR20881">
    <property type="entry name" value="3-METHYL-2-OXOBUTANOATE HYDROXYMETHYLTRANSFERASE"/>
    <property type="match status" value="1"/>
</dbReference>
<dbReference type="GO" id="GO:0015940">
    <property type="term" value="P:pantothenate biosynthetic process"/>
    <property type="evidence" value="ECO:0007669"/>
    <property type="project" value="UniProtKB-KW"/>
</dbReference>
<organism evidence="8 9">
    <name type="scientific">Fusobacterium animalis ATCC 51191</name>
    <dbReference type="NCBI Taxonomy" id="997347"/>
    <lineage>
        <taxon>Bacteria</taxon>
        <taxon>Fusobacteriati</taxon>
        <taxon>Fusobacteriota</taxon>
        <taxon>Fusobacteriia</taxon>
        <taxon>Fusobacteriales</taxon>
        <taxon>Fusobacteriaceae</taxon>
        <taxon>Fusobacterium</taxon>
    </lineage>
</organism>
<comment type="cofactor">
    <cofactor evidence="7">
        <name>Mg(2+)</name>
        <dbReference type="ChEBI" id="CHEBI:18420"/>
    </cofactor>
    <text evidence="7">Binds 1 Mg(2+) ion per subunit.</text>
</comment>
<keyword evidence="8" id="KW-0489">Methyltransferase</keyword>
<sequence>MEVFEMKKVDLNYILEKVKNGEKLSRTALYDYPMANIAEKAGIEIINVGDTMAKYVLGYDNTNKVGMDILVEHAKAVRKGAPNAFVMGDMPFLSYRNIDVAIENAGRFIVEADVDAVKLEGGLEIIPIIKALTDAGIAVIGHTGFSLQSRQIGLGKTDEEKAKDFLKICREMEKAGVIAIVYTEVPIEVAKQNYEEATVPIFAAGCGEYTNSPMMNFYELLGFTEKRRKFAKAYDNLLEKSIEATKRFVEEVKRGEIK</sequence>
<comment type="caution">
    <text evidence="8">The sequence shown here is derived from an EMBL/GenBank/DDBJ whole genome shotgun (WGS) entry which is preliminary data.</text>
</comment>
<evidence type="ECO:0000256" key="7">
    <source>
        <dbReference type="PIRSR" id="PIRSR000388-3"/>
    </source>
</evidence>
<dbReference type="EMBL" id="AFQD01000129">
    <property type="protein sequence ID" value="EGQ80167.1"/>
    <property type="molecule type" value="Genomic_DNA"/>
</dbReference>
<dbReference type="InterPro" id="IPR040442">
    <property type="entry name" value="Pyrv_kinase-like_dom_sf"/>
</dbReference>
<evidence type="ECO:0000256" key="2">
    <source>
        <dbReference type="ARBA" id="ARBA00011424"/>
    </source>
</evidence>
<dbReference type="HOGENOM" id="CLU_036645_1_0_0"/>
<dbReference type="PANTHER" id="PTHR20881:SF0">
    <property type="entry name" value="3-METHYL-2-OXOBUTANOATE HYDROXYMETHYLTRANSFERASE"/>
    <property type="match status" value="1"/>
</dbReference>
<feature type="binding site" evidence="7">
    <location>
        <position position="120"/>
    </location>
    <ligand>
        <name>Mg(2+)</name>
        <dbReference type="ChEBI" id="CHEBI:18420"/>
    </ligand>
</feature>
<feature type="binding site" evidence="6">
    <location>
        <position position="118"/>
    </location>
    <ligand>
        <name>3-methyl-2-oxobutanoate</name>
        <dbReference type="ChEBI" id="CHEBI:11851"/>
    </ligand>
</feature>
<dbReference type="Gene3D" id="3.20.20.60">
    <property type="entry name" value="Phosphoenolpyruvate-binding domains"/>
    <property type="match status" value="1"/>
</dbReference>
<dbReference type="InterPro" id="IPR015813">
    <property type="entry name" value="Pyrv/PenolPyrv_kinase-like_dom"/>
</dbReference>
<dbReference type="EC" id="2.1.2.11" evidence="3"/>
<keyword evidence="7" id="KW-0479">Metal-binding</keyword>
<reference evidence="8 9" key="1">
    <citation type="submission" date="2011-05" db="EMBL/GenBank/DDBJ databases">
        <authorList>
            <person name="Muzny D."/>
            <person name="Qin X."/>
            <person name="Deng J."/>
            <person name="Jiang H."/>
            <person name="Liu Y."/>
            <person name="Qu J."/>
            <person name="Song X.-Z."/>
            <person name="Zhang L."/>
            <person name="Thornton R."/>
            <person name="Coyle M."/>
            <person name="Francisco L."/>
            <person name="Jackson L."/>
            <person name="Javaid M."/>
            <person name="Korchina V."/>
            <person name="Kovar C."/>
            <person name="Mata R."/>
            <person name="Mathew T."/>
            <person name="Ngo R."/>
            <person name="Nguyen L."/>
            <person name="Nguyen N."/>
            <person name="Okwuonu G."/>
            <person name="Ongeri F."/>
            <person name="Pham C."/>
            <person name="Simmons D."/>
            <person name="Wilczek-Boney K."/>
            <person name="Hale W."/>
            <person name="Jakkamsetti A."/>
            <person name="Pham P."/>
            <person name="Ruth R."/>
            <person name="San Lucas F."/>
            <person name="Warren J."/>
            <person name="Zhang J."/>
            <person name="Zhao Z."/>
            <person name="Zhou C."/>
            <person name="Zhu D."/>
            <person name="Lee S."/>
            <person name="Bess C."/>
            <person name="Blankenburg K."/>
            <person name="Forbes L."/>
            <person name="Fu Q."/>
            <person name="Gubbala S."/>
            <person name="Hirani K."/>
            <person name="Jayaseelan J.C."/>
            <person name="Lara F."/>
            <person name="Munidasa M."/>
            <person name="Palculict T."/>
            <person name="Patil S."/>
            <person name="Pu L.-L."/>
            <person name="Saada N."/>
            <person name="Tang L."/>
            <person name="Weissenberger G."/>
            <person name="Zhu Y."/>
            <person name="Hemphill L."/>
            <person name="Shang Y."/>
            <person name="Youmans B."/>
            <person name="Ayvaz T."/>
            <person name="Ross M."/>
            <person name="Santibanez J."/>
            <person name="Aqrawi P."/>
            <person name="Gross S."/>
            <person name="Joshi V."/>
            <person name="Fowler G."/>
            <person name="Nazareth L."/>
            <person name="Reid J."/>
            <person name="Worley K."/>
            <person name="Petrosino J."/>
            <person name="Highlander S."/>
            <person name="Gibbs R."/>
        </authorList>
    </citation>
    <scope>NUCLEOTIDE SEQUENCE [LARGE SCALE GENOMIC DNA]</scope>
    <source>
        <strain evidence="8 9">ATCC 51191</strain>
    </source>
</reference>